<feature type="transmembrane region" description="Helical" evidence="1">
    <location>
        <begin position="41"/>
        <end position="61"/>
    </location>
</feature>
<organism evidence="2 3">
    <name type="scientific">Saccharothrix ecbatanensis</name>
    <dbReference type="NCBI Taxonomy" id="1105145"/>
    <lineage>
        <taxon>Bacteria</taxon>
        <taxon>Bacillati</taxon>
        <taxon>Actinomycetota</taxon>
        <taxon>Actinomycetes</taxon>
        <taxon>Pseudonocardiales</taxon>
        <taxon>Pseudonocardiaceae</taxon>
        <taxon>Saccharothrix</taxon>
    </lineage>
</organism>
<feature type="transmembrane region" description="Helical" evidence="1">
    <location>
        <begin position="166"/>
        <end position="187"/>
    </location>
</feature>
<evidence type="ECO:0000256" key="1">
    <source>
        <dbReference type="SAM" id="Phobius"/>
    </source>
</evidence>
<dbReference type="GO" id="GO:0008168">
    <property type="term" value="F:methyltransferase activity"/>
    <property type="evidence" value="ECO:0007669"/>
    <property type="project" value="UniProtKB-KW"/>
</dbReference>
<feature type="transmembrane region" description="Helical" evidence="1">
    <location>
        <begin position="94"/>
        <end position="113"/>
    </location>
</feature>
<feature type="transmembrane region" description="Helical" evidence="1">
    <location>
        <begin position="120"/>
        <end position="146"/>
    </location>
</feature>
<comment type="caution">
    <text evidence="2">The sequence shown here is derived from an EMBL/GenBank/DDBJ whole genome shotgun (WGS) entry which is preliminary data.</text>
</comment>
<dbReference type="AlphaFoldDB" id="A0A7W9HFG0"/>
<dbReference type="EC" id="2.1.1.-" evidence="2"/>
<dbReference type="EMBL" id="JACHMO010000001">
    <property type="protein sequence ID" value="MBB5801288.1"/>
    <property type="molecule type" value="Genomic_DNA"/>
</dbReference>
<keyword evidence="2" id="KW-0808">Transferase</keyword>
<evidence type="ECO:0000313" key="2">
    <source>
        <dbReference type="EMBL" id="MBB5801288.1"/>
    </source>
</evidence>
<keyword evidence="1" id="KW-0472">Membrane</keyword>
<dbReference type="GO" id="GO:0004190">
    <property type="term" value="F:aspartic-type endopeptidase activity"/>
    <property type="evidence" value="ECO:0007669"/>
    <property type="project" value="UniProtKB-EC"/>
</dbReference>
<dbReference type="RefSeq" id="WP_184916926.1">
    <property type="nucleotide sequence ID" value="NZ_JACHMO010000001.1"/>
</dbReference>
<accession>A0A7W9HFG0</accession>
<sequence length="216" mass="22320">MSAEWSWTLVGIACGPTLTALTARAAAGQPLFPPPWWRPNLSREAFMTTSVLCALLALMSYRFAGSPLLPAVCWLAITGTQLVLIDLTCHRLPHAITGAMFLGGLVLLGYAALRVGGTSAFLRAVTASGLLFATMLAVAVLASPMIGGGDVALLGTVGLYLGWVDWSRVVVGLLLALLMATLAATALLASRRIGPRDPFAIGPAIVGGTLIALGLP</sequence>
<dbReference type="Proteomes" id="UP000552097">
    <property type="component" value="Unassembled WGS sequence"/>
</dbReference>
<feature type="transmembrane region" description="Helical" evidence="1">
    <location>
        <begin position="68"/>
        <end position="88"/>
    </location>
</feature>
<name>A0A7W9HFG0_9PSEU</name>
<protein>
    <submittedName>
        <fullName evidence="2">Leader peptidase (Prepilin peptidase)/N-methyltransferase</fullName>
        <ecNumber evidence="2">2.1.1.-</ecNumber>
        <ecNumber evidence="2">3.4.23.43</ecNumber>
    </submittedName>
</protein>
<keyword evidence="1" id="KW-0812">Transmembrane</keyword>
<proteinExistence type="predicted"/>
<gene>
    <name evidence="2" type="ORF">F4560_001056</name>
</gene>
<keyword evidence="2" id="KW-0378">Hydrolase</keyword>
<evidence type="ECO:0000313" key="3">
    <source>
        <dbReference type="Proteomes" id="UP000552097"/>
    </source>
</evidence>
<keyword evidence="2" id="KW-0489">Methyltransferase</keyword>
<keyword evidence="3" id="KW-1185">Reference proteome</keyword>
<dbReference type="EC" id="3.4.23.43" evidence="2"/>
<reference evidence="2 3" key="1">
    <citation type="submission" date="2020-08" db="EMBL/GenBank/DDBJ databases">
        <title>Sequencing the genomes of 1000 actinobacteria strains.</title>
        <authorList>
            <person name="Klenk H.-P."/>
        </authorList>
    </citation>
    <scope>NUCLEOTIDE SEQUENCE [LARGE SCALE GENOMIC DNA]</scope>
    <source>
        <strain evidence="2 3">DSM 45486</strain>
    </source>
</reference>
<keyword evidence="1" id="KW-1133">Transmembrane helix</keyword>
<dbReference type="GO" id="GO:0032259">
    <property type="term" value="P:methylation"/>
    <property type="evidence" value="ECO:0007669"/>
    <property type="project" value="UniProtKB-KW"/>
</dbReference>
<dbReference type="Gene3D" id="1.20.120.1220">
    <property type="match status" value="1"/>
</dbReference>